<protein>
    <recommendedName>
        <fullName evidence="3">diaminopimelate epimerase</fullName>
        <ecNumber evidence="3">5.1.1.7</ecNumber>
    </recommendedName>
</protein>
<keyword evidence="4" id="KW-0963">Cytoplasm</keyword>
<dbReference type="GO" id="GO:0005829">
    <property type="term" value="C:cytosol"/>
    <property type="evidence" value="ECO:0007669"/>
    <property type="project" value="TreeGrafter"/>
</dbReference>
<dbReference type="Gene3D" id="3.10.310.10">
    <property type="entry name" value="Diaminopimelate Epimerase, Chain A, domain 1"/>
    <property type="match status" value="2"/>
</dbReference>
<evidence type="ECO:0000256" key="5">
    <source>
        <dbReference type="ARBA" id="ARBA00022605"/>
    </source>
</evidence>
<evidence type="ECO:0000256" key="3">
    <source>
        <dbReference type="ARBA" id="ARBA00013080"/>
    </source>
</evidence>
<dbReference type="PROSITE" id="PS01326">
    <property type="entry name" value="DAP_EPIMERASE"/>
    <property type="match status" value="1"/>
</dbReference>
<keyword evidence="6" id="KW-0457">Lysine biosynthesis</keyword>
<dbReference type="GO" id="GO:0008837">
    <property type="term" value="F:diaminopimelate epimerase activity"/>
    <property type="evidence" value="ECO:0007669"/>
    <property type="project" value="UniProtKB-EC"/>
</dbReference>
<evidence type="ECO:0000256" key="6">
    <source>
        <dbReference type="ARBA" id="ARBA00023154"/>
    </source>
</evidence>
<dbReference type="SUPFAM" id="SSF54506">
    <property type="entry name" value="Diaminopimelate epimerase-like"/>
    <property type="match status" value="2"/>
</dbReference>
<evidence type="ECO:0000313" key="9">
    <source>
        <dbReference type="EMBL" id="KUG04197.1"/>
    </source>
</evidence>
<dbReference type="PANTHER" id="PTHR31689:SF0">
    <property type="entry name" value="DIAMINOPIMELATE EPIMERASE"/>
    <property type="match status" value="1"/>
</dbReference>
<sequence>MEVIKMHGLGNDFIVAEASSFQDAIKFQPYAVKLCDRHFGIGADGLILTGKDEDQDVFMRIFNPDGSEPEMCGNGIRCVALYARRYGLVDRDSFSIKTLAGPRFPEIYKEAGQEWIRVDMGEPELDRQKIPAAGQGSNIAMTLTAAGREFLCTAVSMGNPHAIIYVDDINSVPLTEWGPQIETHKMFPEKTNVEFVKVINEEELEAVVWERGAGITLACGTGACAILVASVLNGQSHRRAIIRLPGGELVIEWDQEDNHVYMSGPAVEVFRGTIEIE</sequence>
<evidence type="ECO:0000256" key="8">
    <source>
        <dbReference type="ARBA" id="ARBA00051712"/>
    </source>
</evidence>
<gene>
    <name evidence="9" type="ORF">ASZ90_018417</name>
</gene>
<organism evidence="9">
    <name type="scientific">hydrocarbon metagenome</name>
    <dbReference type="NCBI Taxonomy" id="938273"/>
    <lineage>
        <taxon>unclassified sequences</taxon>
        <taxon>metagenomes</taxon>
        <taxon>ecological metagenomes</taxon>
    </lineage>
</organism>
<comment type="caution">
    <text evidence="9">The sequence shown here is derived from an EMBL/GenBank/DDBJ whole genome shotgun (WGS) entry which is preliminary data.</text>
</comment>
<comment type="catalytic activity">
    <reaction evidence="8">
        <text>(2S,6S)-2,6-diaminopimelate = meso-2,6-diaminopimelate</text>
        <dbReference type="Rhea" id="RHEA:15393"/>
        <dbReference type="ChEBI" id="CHEBI:57609"/>
        <dbReference type="ChEBI" id="CHEBI:57791"/>
        <dbReference type="EC" id="5.1.1.7"/>
    </reaction>
</comment>
<evidence type="ECO:0000256" key="2">
    <source>
        <dbReference type="ARBA" id="ARBA00010219"/>
    </source>
</evidence>
<dbReference type="FunFam" id="3.10.310.10:FF:000004">
    <property type="entry name" value="Diaminopimelate epimerase"/>
    <property type="match status" value="1"/>
</dbReference>
<accession>A0A0W8E6E4</accession>
<dbReference type="InterPro" id="IPR018510">
    <property type="entry name" value="DAP_epimerase_AS"/>
</dbReference>
<dbReference type="GO" id="GO:0009089">
    <property type="term" value="P:lysine biosynthetic process via diaminopimelate"/>
    <property type="evidence" value="ECO:0007669"/>
    <property type="project" value="UniProtKB-UniPathway"/>
</dbReference>
<evidence type="ECO:0000256" key="4">
    <source>
        <dbReference type="ARBA" id="ARBA00022490"/>
    </source>
</evidence>
<name>A0A0W8E6E4_9ZZZZ</name>
<comment type="similarity">
    <text evidence="2">Belongs to the diaminopimelate epimerase family.</text>
</comment>
<dbReference type="UniPathway" id="UPA00034">
    <property type="reaction ID" value="UER00025"/>
</dbReference>
<dbReference type="AlphaFoldDB" id="A0A0W8E6E4"/>
<dbReference type="PANTHER" id="PTHR31689">
    <property type="entry name" value="DIAMINOPIMELATE EPIMERASE, CHLOROPLASTIC"/>
    <property type="match status" value="1"/>
</dbReference>
<dbReference type="Pfam" id="PF01678">
    <property type="entry name" value="DAP_epimerase"/>
    <property type="match status" value="2"/>
</dbReference>
<keyword evidence="5" id="KW-0028">Amino-acid biosynthesis</keyword>
<dbReference type="NCBIfam" id="TIGR00652">
    <property type="entry name" value="DapF"/>
    <property type="match status" value="1"/>
</dbReference>
<dbReference type="HAMAP" id="MF_00197">
    <property type="entry name" value="DAP_epimerase"/>
    <property type="match status" value="1"/>
</dbReference>
<reference evidence="9" key="1">
    <citation type="journal article" date="2015" name="Proc. Natl. Acad. Sci. U.S.A.">
        <title>Networks of energetic and metabolic interactions define dynamics in microbial communities.</title>
        <authorList>
            <person name="Embree M."/>
            <person name="Liu J.K."/>
            <person name="Al-Bassam M.M."/>
            <person name="Zengler K."/>
        </authorList>
    </citation>
    <scope>NUCLEOTIDE SEQUENCE</scope>
</reference>
<dbReference type="EC" id="5.1.1.7" evidence="3"/>
<keyword evidence="7 9" id="KW-0413">Isomerase</keyword>
<comment type="pathway">
    <text evidence="1">Amino-acid biosynthesis; L-lysine biosynthesis via DAP pathway; DL-2,6-diaminopimelate from LL-2,6-diaminopimelate: step 1/1.</text>
</comment>
<proteinExistence type="inferred from homology"/>
<dbReference type="InterPro" id="IPR001653">
    <property type="entry name" value="DAP_epimerase_DapF"/>
</dbReference>
<evidence type="ECO:0000256" key="7">
    <source>
        <dbReference type="ARBA" id="ARBA00023235"/>
    </source>
</evidence>
<dbReference type="EMBL" id="LNQE01001856">
    <property type="protein sequence ID" value="KUG04197.1"/>
    <property type="molecule type" value="Genomic_DNA"/>
</dbReference>
<evidence type="ECO:0000256" key="1">
    <source>
        <dbReference type="ARBA" id="ARBA00005196"/>
    </source>
</evidence>